<evidence type="ECO:0000256" key="1">
    <source>
        <dbReference type="SAM" id="MobiDB-lite"/>
    </source>
</evidence>
<evidence type="ECO:0000313" key="3">
    <source>
        <dbReference type="Proteomes" id="UP000800092"/>
    </source>
</evidence>
<reference evidence="2" key="1">
    <citation type="journal article" date="2020" name="Stud. Mycol.">
        <title>101 Dothideomycetes genomes: a test case for predicting lifestyles and emergence of pathogens.</title>
        <authorList>
            <person name="Haridas S."/>
            <person name="Albert R."/>
            <person name="Binder M."/>
            <person name="Bloem J."/>
            <person name="Labutti K."/>
            <person name="Salamov A."/>
            <person name="Andreopoulos B."/>
            <person name="Baker S."/>
            <person name="Barry K."/>
            <person name="Bills G."/>
            <person name="Bluhm B."/>
            <person name="Cannon C."/>
            <person name="Castanera R."/>
            <person name="Culley D."/>
            <person name="Daum C."/>
            <person name="Ezra D."/>
            <person name="Gonzalez J."/>
            <person name="Henrissat B."/>
            <person name="Kuo A."/>
            <person name="Liang C."/>
            <person name="Lipzen A."/>
            <person name="Lutzoni F."/>
            <person name="Magnuson J."/>
            <person name="Mondo S."/>
            <person name="Nolan M."/>
            <person name="Ohm R."/>
            <person name="Pangilinan J."/>
            <person name="Park H.-J."/>
            <person name="Ramirez L."/>
            <person name="Alfaro M."/>
            <person name="Sun H."/>
            <person name="Tritt A."/>
            <person name="Yoshinaga Y."/>
            <person name="Zwiers L.-H."/>
            <person name="Turgeon B."/>
            <person name="Goodwin S."/>
            <person name="Spatafora J."/>
            <person name="Crous P."/>
            <person name="Grigoriev I."/>
        </authorList>
    </citation>
    <scope>NUCLEOTIDE SEQUENCE</scope>
    <source>
        <strain evidence="2">Tuck. ex Michener</strain>
    </source>
</reference>
<protein>
    <submittedName>
        <fullName evidence="2">Uncharacterized protein</fullName>
    </submittedName>
</protein>
<dbReference type="AlphaFoldDB" id="A0A6A6HHT1"/>
<proteinExistence type="predicted"/>
<feature type="compositionally biased region" description="Polar residues" evidence="1">
    <location>
        <begin position="424"/>
        <end position="440"/>
    </location>
</feature>
<organism evidence="2 3">
    <name type="scientific">Viridothelium virens</name>
    <name type="common">Speckled blister lichen</name>
    <name type="synonym">Trypethelium virens</name>
    <dbReference type="NCBI Taxonomy" id="1048519"/>
    <lineage>
        <taxon>Eukaryota</taxon>
        <taxon>Fungi</taxon>
        <taxon>Dikarya</taxon>
        <taxon>Ascomycota</taxon>
        <taxon>Pezizomycotina</taxon>
        <taxon>Dothideomycetes</taxon>
        <taxon>Dothideomycetes incertae sedis</taxon>
        <taxon>Trypetheliales</taxon>
        <taxon>Trypetheliaceae</taxon>
        <taxon>Viridothelium</taxon>
    </lineage>
</organism>
<dbReference type="OrthoDB" id="3798564at2759"/>
<accession>A0A6A6HHT1</accession>
<sequence>MGQRHQLFVIARIAGRYRGLAAVHHQWLYGQGALKACLSLLKIFKEPLNRRVLYHELNQAKSLREEESAVKVDFQKIRVRFPFITTCLVLGASYDPASKYPSEVHLLPFNMAFDQGDNNDGVTIVDITEPTHPAYCFLAVPGCQVEAELMTPLRAVDYISAYLDSHEYPESVLKSFEHCSLISAESLHATWPRDEWNVGSGNSGKVDIFKSVSDEDDSKRGDETPSLRKMSLEKTIDECFKTSDLTAVLSEAKILPDFPPTIERRLRSRPDLIEQAPCGKQLLSMMLQGKIDVDLSPFTSLTDETTHQLMIDAQLAHTMKTLDLSGNPHVTGSLLMQLGKTCSALENIYLINTPQLPLNEAYSALQGKPNIHVIHSDAFHEAFRPVLPSETRIFHPQSTGDAFPPLVQILWVCSHVEKPPSQGLDGNSETPLASTATDSPGSWQLKQHFPISDPQDLCGCTVPLSDMRLSLKDTSELFVYFLDFVLSKDSITERDCSSMGGCTGTAVAKAFAMRGGAGSQVKPLPPRLYRLGKDCAHPHSTFFSGFEPVQEGDWTILVMGVADDAYKSMNYAFVTREKGTGKFLVLDFPGFVKRAGADAGGDAVLAWQKETALLRKRMLQTGKDFDVDVASEEGVMDLLLWVEGHKKNEIDRRVWRKSGGIPPL</sequence>
<dbReference type="Proteomes" id="UP000800092">
    <property type="component" value="Unassembled WGS sequence"/>
</dbReference>
<gene>
    <name evidence="2" type="ORF">EV356DRAFT_512294</name>
</gene>
<keyword evidence="3" id="KW-1185">Reference proteome</keyword>
<dbReference type="EMBL" id="ML991782">
    <property type="protein sequence ID" value="KAF2237020.1"/>
    <property type="molecule type" value="Genomic_DNA"/>
</dbReference>
<name>A0A6A6HHT1_VIRVR</name>
<feature type="region of interest" description="Disordered" evidence="1">
    <location>
        <begin position="421"/>
        <end position="440"/>
    </location>
</feature>
<evidence type="ECO:0000313" key="2">
    <source>
        <dbReference type="EMBL" id="KAF2237020.1"/>
    </source>
</evidence>
<dbReference type="SUPFAM" id="SSF52047">
    <property type="entry name" value="RNI-like"/>
    <property type="match status" value="1"/>
</dbReference>